<evidence type="ECO:0000256" key="1">
    <source>
        <dbReference type="SAM" id="MobiDB-lite"/>
    </source>
</evidence>
<evidence type="ECO:0000259" key="2">
    <source>
        <dbReference type="Pfam" id="PF13392"/>
    </source>
</evidence>
<dbReference type="Pfam" id="PF13392">
    <property type="entry name" value="HNH_3"/>
    <property type="match status" value="1"/>
</dbReference>
<dbReference type="GO" id="GO:0004519">
    <property type="term" value="F:endonuclease activity"/>
    <property type="evidence" value="ECO:0007669"/>
    <property type="project" value="UniProtKB-KW"/>
</dbReference>
<proteinExistence type="predicted"/>
<dbReference type="InterPro" id="IPR003615">
    <property type="entry name" value="HNH_nuc"/>
</dbReference>
<keyword evidence="3" id="KW-0540">Nuclease</keyword>
<feature type="region of interest" description="Disordered" evidence="1">
    <location>
        <begin position="1"/>
        <end position="51"/>
    </location>
</feature>
<organism evidence="3 4">
    <name type="scientific">Streptomyces triticiradicis</name>
    <dbReference type="NCBI Taxonomy" id="2651189"/>
    <lineage>
        <taxon>Bacteria</taxon>
        <taxon>Bacillati</taxon>
        <taxon>Actinomycetota</taxon>
        <taxon>Actinomycetes</taxon>
        <taxon>Kitasatosporales</taxon>
        <taxon>Streptomycetaceae</taxon>
        <taxon>Streptomyces</taxon>
    </lineage>
</organism>
<keyword evidence="3" id="KW-0378">Hydrolase</keyword>
<dbReference type="CDD" id="cd00085">
    <property type="entry name" value="HNHc"/>
    <property type="match status" value="1"/>
</dbReference>
<evidence type="ECO:0000313" key="4">
    <source>
        <dbReference type="Proteomes" id="UP000442990"/>
    </source>
</evidence>
<feature type="domain" description="HNH nuclease" evidence="2">
    <location>
        <begin position="286"/>
        <end position="306"/>
    </location>
</feature>
<keyword evidence="4" id="KW-1185">Reference proteome</keyword>
<comment type="caution">
    <text evidence="3">The sequence shown here is derived from an EMBL/GenBank/DDBJ whole genome shotgun (WGS) entry which is preliminary data.</text>
</comment>
<keyword evidence="3" id="KW-0255">Endonuclease</keyword>
<name>A0A7J5DD77_9ACTN</name>
<dbReference type="Proteomes" id="UP000442990">
    <property type="component" value="Unassembled WGS sequence"/>
</dbReference>
<dbReference type="EMBL" id="WBKG01000017">
    <property type="protein sequence ID" value="KAB1986797.1"/>
    <property type="molecule type" value="Genomic_DNA"/>
</dbReference>
<reference evidence="3 4" key="1">
    <citation type="submission" date="2019-09" db="EMBL/GenBank/DDBJ databases">
        <title>Isolation and identification of active actinomycetes.</title>
        <authorList>
            <person name="Yu Z."/>
            <person name="Han C."/>
            <person name="Yu B."/>
        </authorList>
    </citation>
    <scope>NUCLEOTIDE SEQUENCE [LARGE SCALE GENOMIC DNA]</scope>
    <source>
        <strain evidence="3 4">NEAU-H2</strain>
    </source>
</reference>
<protein>
    <submittedName>
        <fullName evidence="3">HNH endonuclease</fullName>
    </submittedName>
</protein>
<evidence type="ECO:0000313" key="3">
    <source>
        <dbReference type="EMBL" id="KAB1986797.1"/>
    </source>
</evidence>
<gene>
    <name evidence="3" type="ORF">F8144_21010</name>
</gene>
<sequence>MERPAAHPRGRPRERGLVGQPTGEPAPPLPQLPCGDRHLSRPSAEAHVTRAKYPRDGLAEAAAASRSLVDLLRLLDAPLGSPTLRYVSGRLDHYGIDTSHFVDEPLPSREKRSYTRELLEEAAANSHSVREMFEYLGYPPDDSPYGHVRKKLDQFGIDTSHFTAGRRYGPGIVPAETLAPAVARSNSLAGLLNLLGMVDNGAGRERVKRSAEKHGISLDHFVGQGHRRGLSSPQRKSAEEILLLKAAGSQRTKTAHLRRALDDLEVPHRCAECGIGDSWRGKRLVLEIDHVNGDRLDNRRENLRYLCPSCHSQTRTHSRSRRTGDLLRPVK</sequence>
<feature type="compositionally biased region" description="Basic and acidic residues" evidence="1">
    <location>
        <begin position="1"/>
        <end position="16"/>
    </location>
</feature>
<dbReference type="AlphaFoldDB" id="A0A7J5DD77"/>
<accession>A0A7J5DD77</accession>